<dbReference type="Proteomes" id="UP000549695">
    <property type="component" value="Unassembled WGS sequence"/>
</dbReference>
<evidence type="ECO:0000313" key="4">
    <source>
        <dbReference type="Proteomes" id="UP000549695"/>
    </source>
</evidence>
<dbReference type="SUPFAM" id="SSF51679">
    <property type="entry name" value="Bacterial luciferase-like"/>
    <property type="match status" value="1"/>
</dbReference>
<name>A0A852WI60_PSEA5</name>
<sequence>MVTSPHGKVRIGVGSVGLRATDPGSEFDEFVDALERARIDSLWLPDLVSAPGVDALVGTTWAAARTRTLKVGTGVTILPGRNPMLLAAELASLAVLAPKRILPAFGIRAATPSERQLFPVPGTRAAVFEESLVVLRRLLSEESVTHHGEFFTLDDATVAPRPARPLDLWLGGRAEVGLRRVGRLADGWLGSFLTPDESARARTVIEAAARDAGRAIDDDHYGTNVTVVLPGDGSGAAADHALHRAAQQRPDADPEQLVARGWDGAAEQIRRHVEGGLTKFVVRPAAPARDWARFLDEFVAELGPLESD</sequence>
<evidence type="ECO:0000259" key="2">
    <source>
        <dbReference type="Pfam" id="PF00296"/>
    </source>
</evidence>
<dbReference type="InterPro" id="IPR022402">
    <property type="entry name" value="F420_OxRdatse_MSMEG3544_pred"/>
</dbReference>
<dbReference type="RefSeq" id="WP_253067669.1">
    <property type="nucleotide sequence ID" value="NZ_BAAAJZ010000011.1"/>
</dbReference>
<accession>A0A852WI60</accession>
<keyword evidence="1" id="KW-0560">Oxidoreductase</keyword>
<dbReference type="InterPro" id="IPR036661">
    <property type="entry name" value="Luciferase-like_sf"/>
</dbReference>
<comment type="caution">
    <text evidence="3">The sequence shown here is derived from an EMBL/GenBank/DDBJ whole genome shotgun (WGS) entry which is preliminary data.</text>
</comment>
<dbReference type="GO" id="GO:0016705">
    <property type="term" value="F:oxidoreductase activity, acting on paired donors, with incorporation or reduction of molecular oxygen"/>
    <property type="evidence" value="ECO:0007669"/>
    <property type="project" value="InterPro"/>
</dbReference>
<dbReference type="PANTHER" id="PTHR43244:SF1">
    <property type="entry name" value="5,10-METHYLENETETRAHYDROMETHANOPTERIN REDUCTASE"/>
    <property type="match status" value="1"/>
</dbReference>
<proteinExistence type="predicted"/>
<protein>
    <submittedName>
        <fullName evidence="3">F420-dependent oxidoreductase</fullName>
    </submittedName>
</protein>
<evidence type="ECO:0000256" key="1">
    <source>
        <dbReference type="ARBA" id="ARBA00023002"/>
    </source>
</evidence>
<gene>
    <name evidence="3" type="ORF">HDA37_005317</name>
</gene>
<dbReference type="InterPro" id="IPR050564">
    <property type="entry name" value="F420-G6PD/mer"/>
</dbReference>
<keyword evidence="4" id="KW-1185">Reference proteome</keyword>
<organism evidence="3 4">
    <name type="scientific">Pseudonocardia alni</name>
    <name type="common">Amycolata alni</name>
    <dbReference type="NCBI Taxonomy" id="33907"/>
    <lineage>
        <taxon>Bacteria</taxon>
        <taxon>Bacillati</taxon>
        <taxon>Actinomycetota</taxon>
        <taxon>Actinomycetes</taxon>
        <taxon>Pseudonocardiales</taxon>
        <taxon>Pseudonocardiaceae</taxon>
        <taxon>Pseudonocardia</taxon>
    </lineage>
</organism>
<dbReference type="AlphaFoldDB" id="A0A852WI60"/>
<dbReference type="Pfam" id="PF00296">
    <property type="entry name" value="Bac_luciferase"/>
    <property type="match status" value="1"/>
</dbReference>
<reference evidence="3 4" key="1">
    <citation type="submission" date="2020-07" db="EMBL/GenBank/DDBJ databases">
        <title>Sequencing the genomes of 1000 actinobacteria strains.</title>
        <authorList>
            <person name="Klenk H.-P."/>
        </authorList>
    </citation>
    <scope>NUCLEOTIDE SEQUENCE [LARGE SCALE GENOMIC DNA]</scope>
    <source>
        <strain evidence="3 4">DSM 44749</strain>
    </source>
</reference>
<dbReference type="PANTHER" id="PTHR43244">
    <property type="match status" value="1"/>
</dbReference>
<dbReference type="InterPro" id="IPR011251">
    <property type="entry name" value="Luciferase-like_dom"/>
</dbReference>
<dbReference type="NCBIfam" id="TIGR03854">
    <property type="entry name" value="F420_MSMEG_3544"/>
    <property type="match status" value="1"/>
</dbReference>
<dbReference type="Gene3D" id="3.20.20.30">
    <property type="entry name" value="Luciferase-like domain"/>
    <property type="match status" value="1"/>
</dbReference>
<dbReference type="GeneID" id="98054965"/>
<feature type="domain" description="Luciferase-like" evidence="2">
    <location>
        <begin position="22"/>
        <end position="276"/>
    </location>
</feature>
<dbReference type="EMBL" id="JACCCZ010000001">
    <property type="protein sequence ID" value="NYG05032.1"/>
    <property type="molecule type" value="Genomic_DNA"/>
</dbReference>
<evidence type="ECO:0000313" key="3">
    <source>
        <dbReference type="EMBL" id="NYG05032.1"/>
    </source>
</evidence>